<dbReference type="AlphaFoldDB" id="A0A4Z0BW42"/>
<gene>
    <name evidence="8" type="ORF">EZ313_15075</name>
</gene>
<dbReference type="CDD" id="cd03224">
    <property type="entry name" value="ABC_TM1139_LivF_branched"/>
    <property type="match status" value="1"/>
</dbReference>
<dbReference type="EMBL" id="SMLM01000002">
    <property type="protein sequence ID" value="TFZ02580.1"/>
    <property type="molecule type" value="Genomic_DNA"/>
</dbReference>
<dbReference type="PANTHER" id="PTHR43820">
    <property type="entry name" value="HIGH-AFFINITY BRANCHED-CHAIN AMINO ACID TRANSPORT ATP-BINDING PROTEIN LIVF"/>
    <property type="match status" value="1"/>
</dbReference>
<name>A0A4Z0BW42_9BURK</name>
<dbReference type="InterPro" id="IPR052156">
    <property type="entry name" value="BCAA_Transport_ATP-bd_LivF"/>
</dbReference>
<dbReference type="PANTHER" id="PTHR43820:SF4">
    <property type="entry name" value="HIGH-AFFINITY BRANCHED-CHAIN AMINO ACID TRANSPORT ATP-BINDING PROTEIN LIVF"/>
    <property type="match status" value="1"/>
</dbReference>
<keyword evidence="9" id="KW-1185">Reference proteome</keyword>
<evidence type="ECO:0000256" key="5">
    <source>
        <dbReference type="ARBA" id="ARBA00022840"/>
    </source>
</evidence>
<evidence type="ECO:0000256" key="4">
    <source>
        <dbReference type="ARBA" id="ARBA00022741"/>
    </source>
</evidence>
<organism evidence="8 9">
    <name type="scientific">Ramlibacter henchirensis</name>
    <dbReference type="NCBI Taxonomy" id="204072"/>
    <lineage>
        <taxon>Bacteria</taxon>
        <taxon>Pseudomonadati</taxon>
        <taxon>Pseudomonadota</taxon>
        <taxon>Betaproteobacteria</taxon>
        <taxon>Burkholderiales</taxon>
        <taxon>Comamonadaceae</taxon>
        <taxon>Ramlibacter</taxon>
    </lineage>
</organism>
<evidence type="ECO:0000256" key="6">
    <source>
        <dbReference type="ARBA" id="ARBA00022970"/>
    </source>
</evidence>
<keyword evidence="4" id="KW-0547">Nucleotide-binding</keyword>
<dbReference type="GO" id="GO:0015658">
    <property type="term" value="F:branched-chain amino acid transmembrane transporter activity"/>
    <property type="evidence" value="ECO:0007669"/>
    <property type="project" value="TreeGrafter"/>
</dbReference>
<dbReference type="GO" id="GO:0005524">
    <property type="term" value="F:ATP binding"/>
    <property type="evidence" value="ECO:0007669"/>
    <property type="project" value="UniProtKB-KW"/>
</dbReference>
<dbReference type="Proteomes" id="UP000298180">
    <property type="component" value="Unassembled WGS sequence"/>
</dbReference>
<comment type="caution">
    <text evidence="8">The sequence shown here is derived from an EMBL/GenBank/DDBJ whole genome shotgun (WGS) entry which is preliminary data.</text>
</comment>
<proteinExistence type="inferred from homology"/>
<sequence>MAEALLKVDSLVSGYGDITVLHGVGFEMAPAETLCLVGSNGAGKTTLLRTLSGLLDVRGGSVRFDGNDITRWGPRQILAAGIAHVPEGRRLFGPMSVIDNLRMGAYLRHDTAEIERDIERMTAMFPILARRANQQAGTLSGGEQQMCAIARGMMGRPKLLMIDELSLGLAPQVVEQLGGVIAQVAREGVAVLLVEQDVTTAFELASKGVVLDTGRVSLQGPTAELSRNPAVRQAYMGLA</sequence>
<evidence type="ECO:0000256" key="3">
    <source>
        <dbReference type="ARBA" id="ARBA00022475"/>
    </source>
</evidence>
<evidence type="ECO:0000259" key="7">
    <source>
        <dbReference type="PROSITE" id="PS50893"/>
    </source>
</evidence>
<reference evidence="8 9" key="1">
    <citation type="submission" date="2019-03" db="EMBL/GenBank/DDBJ databases">
        <title>Ramlibacter henchirensis DSM 14656, whole genome shotgun sequence.</title>
        <authorList>
            <person name="Zhang X."/>
            <person name="Feng G."/>
            <person name="Zhu H."/>
        </authorList>
    </citation>
    <scope>NUCLEOTIDE SEQUENCE [LARGE SCALE GENOMIC DNA]</scope>
    <source>
        <strain evidence="8 9">DSM 14656</strain>
    </source>
</reference>
<dbReference type="RefSeq" id="WP_135264105.1">
    <property type="nucleotide sequence ID" value="NZ_SMLM01000002.1"/>
</dbReference>
<comment type="similarity">
    <text evidence="1">Belongs to the ABC transporter superfamily.</text>
</comment>
<keyword evidence="3" id="KW-0472">Membrane</keyword>
<dbReference type="InterPro" id="IPR003593">
    <property type="entry name" value="AAA+_ATPase"/>
</dbReference>
<accession>A0A4Z0BW42</accession>
<dbReference type="OrthoDB" id="9776369at2"/>
<evidence type="ECO:0000313" key="8">
    <source>
        <dbReference type="EMBL" id="TFZ02580.1"/>
    </source>
</evidence>
<keyword evidence="6" id="KW-0029">Amino-acid transport</keyword>
<dbReference type="SMART" id="SM00382">
    <property type="entry name" value="AAA"/>
    <property type="match status" value="1"/>
</dbReference>
<dbReference type="PROSITE" id="PS50893">
    <property type="entry name" value="ABC_TRANSPORTER_2"/>
    <property type="match status" value="1"/>
</dbReference>
<dbReference type="InterPro" id="IPR003439">
    <property type="entry name" value="ABC_transporter-like_ATP-bd"/>
</dbReference>
<feature type="domain" description="ABC transporter" evidence="7">
    <location>
        <begin position="6"/>
        <end position="238"/>
    </location>
</feature>
<dbReference type="Pfam" id="PF00005">
    <property type="entry name" value="ABC_tran"/>
    <property type="match status" value="1"/>
</dbReference>
<keyword evidence="3" id="KW-1003">Cell membrane</keyword>
<dbReference type="Gene3D" id="3.40.50.300">
    <property type="entry name" value="P-loop containing nucleotide triphosphate hydrolases"/>
    <property type="match status" value="1"/>
</dbReference>
<dbReference type="InterPro" id="IPR027417">
    <property type="entry name" value="P-loop_NTPase"/>
</dbReference>
<dbReference type="SUPFAM" id="SSF52540">
    <property type="entry name" value="P-loop containing nucleoside triphosphate hydrolases"/>
    <property type="match status" value="1"/>
</dbReference>
<evidence type="ECO:0000256" key="1">
    <source>
        <dbReference type="ARBA" id="ARBA00005417"/>
    </source>
</evidence>
<keyword evidence="2" id="KW-0813">Transport</keyword>
<evidence type="ECO:0000313" key="9">
    <source>
        <dbReference type="Proteomes" id="UP000298180"/>
    </source>
</evidence>
<evidence type="ECO:0000256" key="2">
    <source>
        <dbReference type="ARBA" id="ARBA00022448"/>
    </source>
</evidence>
<keyword evidence="5 8" id="KW-0067">ATP-binding</keyword>
<dbReference type="GO" id="GO:0016887">
    <property type="term" value="F:ATP hydrolysis activity"/>
    <property type="evidence" value="ECO:0007669"/>
    <property type="project" value="InterPro"/>
</dbReference>
<protein>
    <submittedName>
        <fullName evidence="8">ABC transporter ATP-binding protein</fullName>
    </submittedName>
</protein>
<dbReference type="GO" id="GO:0015807">
    <property type="term" value="P:L-amino acid transport"/>
    <property type="evidence" value="ECO:0007669"/>
    <property type="project" value="TreeGrafter"/>
</dbReference>